<evidence type="ECO:0000313" key="6">
    <source>
        <dbReference type="EMBL" id="CAD7247709.1"/>
    </source>
</evidence>
<protein>
    <recommendedName>
        <fullName evidence="5">C1q domain-containing protein</fullName>
    </recommendedName>
</protein>
<dbReference type="SUPFAM" id="SSF49842">
    <property type="entry name" value="TNF-like"/>
    <property type="match status" value="1"/>
</dbReference>
<evidence type="ECO:0000256" key="1">
    <source>
        <dbReference type="ARBA" id="ARBA00004613"/>
    </source>
</evidence>
<keyword evidence="7" id="KW-1185">Reference proteome</keyword>
<dbReference type="InterPro" id="IPR036056">
    <property type="entry name" value="Fibrinogen-like_C"/>
</dbReference>
<feature type="coiled-coil region" evidence="4">
    <location>
        <begin position="62"/>
        <end position="124"/>
    </location>
</feature>
<feature type="domain" description="C1q" evidence="5">
    <location>
        <begin position="354"/>
        <end position="491"/>
    </location>
</feature>
<evidence type="ECO:0000256" key="2">
    <source>
        <dbReference type="ARBA" id="ARBA00022525"/>
    </source>
</evidence>
<dbReference type="EMBL" id="LR901065">
    <property type="protein sequence ID" value="CAD7247709.1"/>
    <property type="molecule type" value="Genomic_DNA"/>
</dbReference>
<dbReference type="SUPFAM" id="SSF56496">
    <property type="entry name" value="Fibrinogen C-terminal domain-like"/>
    <property type="match status" value="1"/>
</dbReference>
<sequence>MERGRFFEINGSNITLAINSVIGLKNDKNLVEQVSTLVATTREHAKHIAQIKVDYDILWKANENLSNDIKNLQHENEILKQKDEKLGQNYENLMSENKRLRHDYENLQAQNMRLSQNYENLRKNTEHLKSFNQGYLNDRYDSYRNLTDGRLQYLETITLQITPRTCQTLADMGVKQTGTYFVDPDGVLRGDPPIQVLCDMETALSSGDTHNAWWKDRHGNPQYYWDGSNAGRHVCNCGLSKKCIHRSSSCNCDAEAPQWESDTGTIRNRTALPITELRFGGLQFDGQKASHNLGGLVCRGKAPSPDNPAESCSSLRQAGNAETGYHLITNKKGRLDVVLCRMDLEETDPKFQMGTSARIAREVVYFDVYDAAGKAGGVIHFSGTEVNIGGGMNPSSGVFTAPLDGIYVFHFHTWTHSTVLMLYFRKNGDQKAHIYSHDYSNGAYDVHEQMPGQTFMLHLLKGDTLDVYLDNGLLRAKTLDNKETRPRNYYD</sequence>
<name>A0A7R9A624_9CRUS</name>
<keyword evidence="3" id="KW-0732">Signal</keyword>
<dbReference type="InterPro" id="IPR001073">
    <property type="entry name" value="C1q_dom"/>
</dbReference>
<comment type="subcellular location">
    <subcellularLocation>
        <location evidence="1">Secreted</location>
    </subcellularLocation>
</comment>
<gene>
    <name evidence="6" type="ORF">DSTB1V02_LOCUS7534</name>
</gene>
<evidence type="ECO:0000256" key="4">
    <source>
        <dbReference type="SAM" id="Coils"/>
    </source>
</evidence>
<dbReference type="PROSITE" id="PS50871">
    <property type="entry name" value="C1Q"/>
    <property type="match status" value="1"/>
</dbReference>
<dbReference type="OrthoDB" id="6161780at2759"/>
<dbReference type="GO" id="GO:0005576">
    <property type="term" value="C:extracellular region"/>
    <property type="evidence" value="ECO:0007669"/>
    <property type="project" value="UniProtKB-SubCell"/>
</dbReference>
<dbReference type="Gene3D" id="2.60.120.40">
    <property type="match status" value="1"/>
</dbReference>
<dbReference type="PANTHER" id="PTHR22923">
    <property type="entry name" value="CEREBELLIN-RELATED"/>
    <property type="match status" value="1"/>
</dbReference>
<keyword evidence="2" id="KW-0964">Secreted</keyword>
<accession>A0A7R9A624</accession>
<dbReference type="PANTHER" id="PTHR22923:SF116">
    <property type="entry name" value="C1Q DOMAIN-CONTAINING PROTEIN"/>
    <property type="match status" value="1"/>
</dbReference>
<reference evidence="6" key="1">
    <citation type="submission" date="2020-11" db="EMBL/GenBank/DDBJ databases">
        <authorList>
            <person name="Tran Van P."/>
        </authorList>
    </citation>
    <scope>NUCLEOTIDE SEQUENCE</scope>
</reference>
<proteinExistence type="predicted"/>
<dbReference type="Gene3D" id="2.60.120.1000">
    <property type="match status" value="1"/>
</dbReference>
<keyword evidence="4" id="KW-0175">Coiled coil</keyword>
<dbReference type="InterPro" id="IPR008983">
    <property type="entry name" value="Tumour_necrosis_fac-like_dom"/>
</dbReference>
<dbReference type="EMBL" id="CAJPEV010001548">
    <property type="protein sequence ID" value="CAG0893240.1"/>
    <property type="molecule type" value="Genomic_DNA"/>
</dbReference>
<dbReference type="AlphaFoldDB" id="A0A7R9A624"/>
<organism evidence="6">
    <name type="scientific">Darwinula stevensoni</name>
    <dbReference type="NCBI Taxonomy" id="69355"/>
    <lineage>
        <taxon>Eukaryota</taxon>
        <taxon>Metazoa</taxon>
        <taxon>Ecdysozoa</taxon>
        <taxon>Arthropoda</taxon>
        <taxon>Crustacea</taxon>
        <taxon>Oligostraca</taxon>
        <taxon>Ostracoda</taxon>
        <taxon>Podocopa</taxon>
        <taxon>Podocopida</taxon>
        <taxon>Darwinulocopina</taxon>
        <taxon>Darwinuloidea</taxon>
        <taxon>Darwinulidae</taxon>
        <taxon>Darwinula</taxon>
    </lineage>
</organism>
<evidence type="ECO:0000259" key="5">
    <source>
        <dbReference type="PROSITE" id="PS50871"/>
    </source>
</evidence>
<evidence type="ECO:0000256" key="3">
    <source>
        <dbReference type="ARBA" id="ARBA00022729"/>
    </source>
</evidence>
<dbReference type="Pfam" id="PF00386">
    <property type="entry name" value="C1q"/>
    <property type="match status" value="1"/>
</dbReference>
<dbReference type="Proteomes" id="UP000677054">
    <property type="component" value="Unassembled WGS sequence"/>
</dbReference>
<dbReference type="InterPro" id="IPR050822">
    <property type="entry name" value="Cerebellin_Synaptic_Org"/>
</dbReference>
<evidence type="ECO:0000313" key="7">
    <source>
        <dbReference type="Proteomes" id="UP000677054"/>
    </source>
</evidence>